<feature type="transmembrane region" description="Helical" evidence="1">
    <location>
        <begin position="7"/>
        <end position="27"/>
    </location>
</feature>
<proteinExistence type="predicted"/>
<dbReference type="EMBL" id="JAQSGK010000035">
    <property type="protein sequence ID" value="MEE6716470.1"/>
    <property type="molecule type" value="Genomic_DNA"/>
</dbReference>
<reference evidence="2 3" key="1">
    <citation type="submission" date="2023-02" db="EMBL/GenBank/DDBJ databases">
        <title>The predominant lactic acid bacteria and yeasts involved in the spontaneous fermentation of millet during the production of the traditional porridge Hausa koko in Ghana.</title>
        <authorList>
            <person name="Atter A."/>
            <person name="Diaz M."/>
        </authorList>
    </citation>
    <scope>NUCLEOTIDE SEQUENCE [LARGE SCALE GENOMIC DNA]</scope>
    <source>
        <strain evidence="2 3">FI11640</strain>
    </source>
</reference>
<dbReference type="RefSeq" id="WP_331244130.1">
    <property type="nucleotide sequence ID" value="NZ_JAQSGJ010000035.1"/>
</dbReference>
<evidence type="ECO:0000313" key="2">
    <source>
        <dbReference type="EMBL" id="MEE6716470.1"/>
    </source>
</evidence>
<dbReference type="Proteomes" id="UP001330016">
    <property type="component" value="Unassembled WGS sequence"/>
</dbReference>
<keyword evidence="3" id="KW-1185">Reference proteome</keyword>
<sequence>MMEKKDYFLIMGLIFLTTVCAVSLWLWHQSGTELAKEKAASITAVNVQKKKVNDLEDRLAAAQAATVKTTETSETSTESDRKEAQTQLDLAGIATRFTATLQADTHDVDAKRKALLELATPELTEKLVPQNLQKSEKQEIQKNVYTVNFSKNQAMVDATNPDAPTAAVYMEYTLSSDKSKTPQHYVVLLQFEKNKVADYRFFAQSATGGSGVDNHD</sequence>
<keyword evidence="1" id="KW-0812">Transmembrane</keyword>
<evidence type="ECO:0000313" key="3">
    <source>
        <dbReference type="Proteomes" id="UP001330016"/>
    </source>
</evidence>
<keyword evidence="1" id="KW-0472">Membrane</keyword>
<keyword evidence="1" id="KW-1133">Transmembrane helix</keyword>
<organism evidence="2 3">
    <name type="scientific">Schleiferilactobacillus harbinensis</name>
    <dbReference type="NCBI Taxonomy" id="304207"/>
    <lineage>
        <taxon>Bacteria</taxon>
        <taxon>Bacillati</taxon>
        <taxon>Bacillota</taxon>
        <taxon>Bacilli</taxon>
        <taxon>Lactobacillales</taxon>
        <taxon>Lactobacillaceae</taxon>
        <taxon>Schleiferilactobacillus</taxon>
    </lineage>
</organism>
<gene>
    <name evidence="2" type="ORF">PS435_11425</name>
</gene>
<evidence type="ECO:0008006" key="4">
    <source>
        <dbReference type="Google" id="ProtNLM"/>
    </source>
</evidence>
<evidence type="ECO:0000256" key="1">
    <source>
        <dbReference type="SAM" id="Phobius"/>
    </source>
</evidence>
<comment type="caution">
    <text evidence="2">The sequence shown here is derived from an EMBL/GenBank/DDBJ whole genome shotgun (WGS) entry which is preliminary data.</text>
</comment>
<accession>A0ABU7T1I7</accession>
<protein>
    <recommendedName>
        <fullName evidence="4">Lipoprotein</fullName>
    </recommendedName>
</protein>
<name>A0ABU7T1I7_9LACO</name>